<evidence type="ECO:0000256" key="1">
    <source>
        <dbReference type="SAM" id="MobiDB-lite"/>
    </source>
</evidence>
<evidence type="ECO:0000313" key="3">
    <source>
        <dbReference type="Proteomes" id="UP000078559"/>
    </source>
</evidence>
<accession>A0A194VHU6</accession>
<evidence type="ECO:0000313" key="2">
    <source>
        <dbReference type="EMBL" id="KUI63709.1"/>
    </source>
</evidence>
<dbReference type="SUPFAM" id="SSF50156">
    <property type="entry name" value="PDZ domain-like"/>
    <property type="match status" value="1"/>
</dbReference>
<dbReference type="InterPro" id="IPR036034">
    <property type="entry name" value="PDZ_sf"/>
</dbReference>
<keyword evidence="3" id="KW-1185">Reference proteome</keyword>
<dbReference type="SMR" id="A0A194VHU6"/>
<sequence>MAEGTRPSIHLRLTPSTDDNGDIGGLRTRATLKGLSFHSGDLLCSFGRQGIPANHSSWYPYYLPPDILSKFSDGRGPLVITRVHEDSHEVRLDQETEGDIIAEWEVSVVKDSFDNLDELSGLHRDQGGLIGAGRSFLPHFNIGREYQCQAVIEWDLSGCHEGTRGVCSFGEGPEPVTTQGSGDILLGCVFMVGVINSHPPEPPPRGSGENSFCGTYWFGDLPPNLSAIKDYPTNIFPRMAEHFKDEQGSYRAFFCRAPKGPKLTSTSFHNSSIVEYDDDHTKDEHDWDLVRLINRAMVTAWARIDAEDDGSENDWFTDGLSLLYTVYLPFRFGQRSPDYFRVTINTFLSAYYTNPFIRKPYAELNALASSSKANHCWYSASAKAMRAFVYMLKMDFHTRRAADSRSVDVMRPMDEIVRDLLVKRRHGGADEKVQKKDWLAGVAYWLGQENAERHFREMIENDEGRVNEMDDLLTSFGQKHGPHPVEQEMLDFGFDRKSLDEEHVSGIVEGSRAWEAGLNNGDRIVWYARPESCETDIEKTFKLTVERDEEEIDIVYWPRSREKVRCWQVLEGKYVPPTS</sequence>
<organism evidence="2 3">
    <name type="scientific">Cytospora mali</name>
    <name type="common">Apple Valsa canker fungus</name>
    <name type="synonym">Valsa mali</name>
    <dbReference type="NCBI Taxonomy" id="578113"/>
    <lineage>
        <taxon>Eukaryota</taxon>
        <taxon>Fungi</taxon>
        <taxon>Dikarya</taxon>
        <taxon>Ascomycota</taxon>
        <taxon>Pezizomycotina</taxon>
        <taxon>Sordariomycetes</taxon>
        <taxon>Sordariomycetidae</taxon>
        <taxon>Diaporthales</taxon>
        <taxon>Cytosporaceae</taxon>
        <taxon>Cytospora</taxon>
    </lineage>
</organism>
<name>A0A194VHU6_CYTMA</name>
<dbReference type="Proteomes" id="UP000078559">
    <property type="component" value="Unassembled WGS sequence"/>
</dbReference>
<dbReference type="EMBL" id="KN796114">
    <property type="protein sequence ID" value="KUI63709.1"/>
    <property type="molecule type" value="Genomic_DNA"/>
</dbReference>
<proteinExistence type="predicted"/>
<gene>
    <name evidence="2" type="ORF">VM1G_10440</name>
</gene>
<protein>
    <submittedName>
        <fullName evidence="2">Uncharacterized protein</fullName>
    </submittedName>
</protein>
<feature type="region of interest" description="Disordered" evidence="1">
    <location>
        <begin position="1"/>
        <end position="22"/>
    </location>
</feature>
<dbReference type="AlphaFoldDB" id="A0A194VHU6"/>
<reference evidence="2" key="1">
    <citation type="submission" date="2014-12" db="EMBL/GenBank/DDBJ databases">
        <title>Genome Sequence of Valsa Canker Pathogens Uncovers a Specific Adaption of Colonization on Woody Bark.</title>
        <authorList>
            <person name="Yin Z."/>
            <person name="Liu H."/>
            <person name="Gao X."/>
            <person name="Li Z."/>
            <person name="Song N."/>
            <person name="Ke X."/>
            <person name="Dai Q."/>
            <person name="Wu Y."/>
            <person name="Sun Y."/>
            <person name="Xu J.-R."/>
            <person name="Kang Z.K."/>
            <person name="Wang L."/>
            <person name="Huang L."/>
        </authorList>
    </citation>
    <scope>NUCLEOTIDE SEQUENCE [LARGE SCALE GENOMIC DNA]</scope>
    <source>
        <strain evidence="2">03-8</strain>
    </source>
</reference>
<dbReference type="OrthoDB" id="626167at2759"/>